<proteinExistence type="predicted"/>
<dbReference type="Proteomes" id="UP000266861">
    <property type="component" value="Unassembled WGS sequence"/>
</dbReference>
<feature type="compositionally biased region" description="Low complexity" evidence="1">
    <location>
        <begin position="21"/>
        <end position="31"/>
    </location>
</feature>
<feature type="region of interest" description="Disordered" evidence="1">
    <location>
        <begin position="19"/>
        <end position="80"/>
    </location>
</feature>
<dbReference type="AlphaFoldDB" id="A0A397I852"/>
<comment type="caution">
    <text evidence="2">The sequence shown here is derived from an EMBL/GenBank/DDBJ whole genome shotgun (WGS) entry which is preliminary data.</text>
</comment>
<sequence length="141" mass="15731">MSIKKEETFKTEIYEEKKFSDLSSSSSSLLLPKRRKRNSSSFDSTTTIEFKSSPSQSPSSPSTTTNTSSSSSSTGRKPRLIWTKEEDEALFNAISSVLARQWGDVCSKNPILKARGASMVAQRFKTKIRYFVGGNAERTKQ</sequence>
<dbReference type="InterPro" id="IPR009057">
    <property type="entry name" value="Homeodomain-like_sf"/>
</dbReference>
<evidence type="ECO:0000313" key="2">
    <source>
        <dbReference type="EMBL" id="RHZ70448.1"/>
    </source>
</evidence>
<dbReference type="OrthoDB" id="2377855at2759"/>
<organism evidence="2 3">
    <name type="scientific">Diversispora epigaea</name>
    <dbReference type="NCBI Taxonomy" id="1348612"/>
    <lineage>
        <taxon>Eukaryota</taxon>
        <taxon>Fungi</taxon>
        <taxon>Fungi incertae sedis</taxon>
        <taxon>Mucoromycota</taxon>
        <taxon>Glomeromycotina</taxon>
        <taxon>Glomeromycetes</taxon>
        <taxon>Diversisporales</taxon>
        <taxon>Diversisporaceae</taxon>
        <taxon>Diversispora</taxon>
    </lineage>
</organism>
<dbReference type="EMBL" id="PQFF01000248">
    <property type="protein sequence ID" value="RHZ70448.1"/>
    <property type="molecule type" value="Genomic_DNA"/>
</dbReference>
<feature type="compositionally biased region" description="Low complexity" evidence="1">
    <location>
        <begin position="52"/>
        <end position="74"/>
    </location>
</feature>
<keyword evidence="3" id="KW-1185">Reference proteome</keyword>
<evidence type="ECO:0000313" key="3">
    <source>
        <dbReference type="Proteomes" id="UP000266861"/>
    </source>
</evidence>
<name>A0A397I852_9GLOM</name>
<reference evidence="2 3" key="1">
    <citation type="submission" date="2018-08" db="EMBL/GenBank/DDBJ databases">
        <title>Genome and evolution of the arbuscular mycorrhizal fungus Diversispora epigaea (formerly Glomus versiforme) and its bacterial endosymbionts.</title>
        <authorList>
            <person name="Sun X."/>
            <person name="Fei Z."/>
            <person name="Harrison M."/>
        </authorList>
    </citation>
    <scope>NUCLEOTIDE SEQUENCE [LARGE SCALE GENOMIC DNA]</scope>
    <source>
        <strain evidence="2 3">IT104</strain>
    </source>
</reference>
<dbReference type="Gene3D" id="1.10.10.60">
    <property type="entry name" value="Homeodomain-like"/>
    <property type="match status" value="1"/>
</dbReference>
<evidence type="ECO:0008006" key="4">
    <source>
        <dbReference type="Google" id="ProtNLM"/>
    </source>
</evidence>
<evidence type="ECO:0000256" key="1">
    <source>
        <dbReference type="SAM" id="MobiDB-lite"/>
    </source>
</evidence>
<protein>
    <recommendedName>
        <fullName evidence="4">Myb-like domain-containing protein</fullName>
    </recommendedName>
</protein>
<dbReference type="SUPFAM" id="SSF46689">
    <property type="entry name" value="Homeodomain-like"/>
    <property type="match status" value="1"/>
</dbReference>
<accession>A0A397I852</accession>
<gene>
    <name evidence="2" type="ORF">Glove_271g8</name>
</gene>